<dbReference type="InterPro" id="IPR003313">
    <property type="entry name" value="AraC-bd"/>
</dbReference>
<dbReference type="Pfam" id="PF02311">
    <property type="entry name" value="AraC_binding"/>
    <property type="match status" value="1"/>
</dbReference>
<dbReference type="EMBL" id="BONZ01000021">
    <property type="protein sequence ID" value="GIH14048.1"/>
    <property type="molecule type" value="Genomic_DNA"/>
</dbReference>
<keyword evidence="2" id="KW-0238">DNA-binding</keyword>
<evidence type="ECO:0000256" key="5">
    <source>
        <dbReference type="SAM" id="MobiDB-lite"/>
    </source>
</evidence>
<comment type="caution">
    <text evidence="7">The sequence shown here is derived from an EMBL/GenBank/DDBJ whole genome shotgun (WGS) entry which is preliminary data.</text>
</comment>
<dbReference type="AlphaFoldDB" id="A0A8J3QR93"/>
<dbReference type="InterPro" id="IPR009057">
    <property type="entry name" value="Homeodomain-like_sf"/>
</dbReference>
<evidence type="ECO:0000256" key="3">
    <source>
        <dbReference type="ARBA" id="ARBA00023159"/>
    </source>
</evidence>
<feature type="compositionally biased region" description="Basic and acidic residues" evidence="5">
    <location>
        <begin position="288"/>
        <end position="318"/>
    </location>
</feature>
<evidence type="ECO:0000256" key="4">
    <source>
        <dbReference type="ARBA" id="ARBA00023163"/>
    </source>
</evidence>
<organism evidence="7 8">
    <name type="scientific">Rugosimonospora africana</name>
    <dbReference type="NCBI Taxonomy" id="556532"/>
    <lineage>
        <taxon>Bacteria</taxon>
        <taxon>Bacillati</taxon>
        <taxon>Actinomycetota</taxon>
        <taxon>Actinomycetes</taxon>
        <taxon>Micromonosporales</taxon>
        <taxon>Micromonosporaceae</taxon>
        <taxon>Rugosimonospora</taxon>
    </lineage>
</organism>
<dbReference type="GO" id="GO:0003700">
    <property type="term" value="F:DNA-binding transcription factor activity"/>
    <property type="evidence" value="ECO:0007669"/>
    <property type="project" value="InterPro"/>
</dbReference>
<dbReference type="PROSITE" id="PS00041">
    <property type="entry name" value="HTH_ARAC_FAMILY_1"/>
    <property type="match status" value="1"/>
</dbReference>
<dbReference type="Gene3D" id="1.10.10.60">
    <property type="entry name" value="Homeodomain-like"/>
    <property type="match status" value="2"/>
</dbReference>
<evidence type="ECO:0000256" key="2">
    <source>
        <dbReference type="ARBA" id="ARBA00023125"/>
    </source>
</evidence>
<sequence>MPIVQDYVHDFQVPGVWRPTGLRAGFHAEPGATGSGLRHAGEQWAPARFLIKPHTHPVWELYLQLRGVSRWSAGGQPVTLGPGHLFAVAPGVEHHMAEESTANHHFYFAGIDLAPVFARQPALARRWSGLPPVVHRADAAALADPFHQLMRELTAKRAYPEEGLALAVDRLALEAARLLEPGAATPELATHPAVTRVRALLDRGYERHWTLRELAGQVGLAPTYLAGLFVRELGVPPHRYLNECRIRRAAQLLRTSDLPVTAIGIEVGFGSGQHLARVFRQLTGTSPREYRAAGRERAPAAEPSSTKESHDHPDRATG</sequence>
<keyword evidence="4" id="KW-0804">Transcription</keyword>
<dbReference type="Gene3D" id="2.60.120.10">
    <property type="entry name" value="Jelly Rolls"/>
    <property type="match status" value="1"/>
</dbReference>
<evidence type="ECO:0000313" key="8">
    <source>
        <dbReference type="Proteomes" id="UP000642748"/>
    </source>
</evidence>
<dbReference type="InterPro" id="IPR018062">
    <property type="entry name" value="HTH_AraC-typ_CS"/>
</dbReference>
<accession>A0A8J3QR93</accession>
<keyword evidence="8" id="KW-1185">Reference proteome</keyword>
<protein>
    <recommendedName>
        <fullName evidence="6">HTH araC/xylS-type domain-containing protein</fullName>
    </recommendedName>
</protein>
<feature type="region of interest" description="Disordered" evidence="5">
    <location>
        <begin position="286"/>
        <end position="318"/>
    </location>
</feature>
<evidence type="ECO:0000259" key="6">
    <source>
        <dbReference type="PROSITE" id="PS01124"/>
    </source>
</evidence>
<dbReference type="SMART" id="SM00342">
    <property type="entry name" value="HTH_ARAC"/>
    <property type="match status" value="1"/>
</dbReference>
<dbReference type="Proteomes" id="UP000642748">
    <property type="component" value="Unassembled WGS sequence"/>
</dbReference>
<dbReference type="PANTHER" id="PTHR46796">
    <property type="entry name" value="HTH-TYPE TRANSCRIPTIONAL ACTIVATOR RHAS-RELATED"/>
    <property type="match status" value="1"/>
</dbReference>
<reference evidence="7" key="1">
    <citation type="submission" date="2021-01" db="EMBL/GenBank/DDBJ databases">
        <title>Whole genome shotgun sequence of Rugosimonospora africana NBRC 104875.</title>
        <authorList>
            <person name="Komaki H."/>
            <person name="Tamura T."/>
        </authorList>
    </citation>
    <scope>NUCLEOTIDE SEQUENCE</scope>
    <source>
        <strain evidence="7">NBRC 104875</strain>
    </source>
</reference>
<dbReference type="InterPro" id="IPR050204">
    <property type="entry name" value="AraC_XylS_family_regulators"/>
</dbReference>
<dbReference type="Pfam" id="PF12833">
    <property type="entry name" value="HTH_18"/>
    <property type="match status" value="1"/>
</dbReference>
<dbReference type="SUPFAM" id="SSF51215">
    <property type="entry name" value="Regulatory protein AraC"/>
    <property type="match status" value="1"/>
</dbReference>
<dbReference type="InterPro" id="IPR037923">
    <property type="entry name" value="HTH-like"/>
</dbReference>
<evidence type="ECO:0000256" key="1">
    <source>
        <dbReference type="ARBA" id="ARBA00023015"/>
    </source>
</evidence>
<dbReference type="InterPro" id="IPR018060">
    <property type="entry name" value="HTH_AraC"/>
</dbReference>
<keyword evidence="3" id="KW-0010">Activator</keyword>
<name>A0A8J3QR93_9ACTN</name>
<dbReference type="PROSITE" id="PS01124">
    <property type="entry name" value="HTH_ARAC_FAMILY_2"/>
    <property type="match status" value="1"/>
</dbReference>
<dbReference type="InterPro" id="IPR014710">
    <property type="entry name" value="RmlC-like_jellyroll"/>
</dbReference>
<dbReference type="GO" id="GO:0043565">
    <property type="term" value="F:sequence-specific DNA binding"/>
    <property type="evidence" value="ECO:0007669"/>
    <property type="project" value="InterPro"/>
</dbReference>
<proteinExistence type="predicted"/>
<keyword evidence="1" id="KW-0805">Transcription regulation</keyword>
<feature type="domain" description="HTH araC/xylS-type" evidence="6">
    <location>
        <begin position="195"/>
        <end position="293"/>
    </location>
</feature>
<evidence type="ECO:0000313" key="7">
    <source>
        <dbReference type="EMBL" id="GIH14048.1"/>
    </source>
</evidence>
<gene>
    <name evidence="7" type="ORF">Raf01_22200</name>
</gene>
<dbReference type="SUPFAM" id="SSF46689">
    <property type="entry name" value="Homeodomain-like"/>
    <property type="match status" value="2"/>
</dbReference>